<evidence type="ECO:0000313" key="2">
    <source>
        <dbReference type="EMBL" id="MCZ8534819.1"/>
    </source>
</evidence>
<reference evidence="2" key="1">
    <citation type="submission" date="2022-05" db="EMBL/GenBank/DDBJ databases">
        <authorList>
            <person name="Colautti A."/>
            <person name="Iacumin L."/>
        </authorList>
    </citation>
    <scope>NUCLEOTIDE SEQUENCE</scope>
    <source>
        <strain evidence="2">DSM 30747</strain>
    </source>
</reference>
<dbReference type="AlphaFoldDB" id="A0A9X3LEJ7"/>
<accession>A0A9X3LEJ7</accession>
<evidence type="ECO:0000313" key="3">
    <source>
        <dbReference type="Proteomes" id="UP001152172"/>
    </source>
</evidence>
<name>A0A9X3LEJ7_9BACI</name>
<keyword evidence="1" id="KW-0812">Transmembrane</keyword>
<evidence type="ECO:0000256" key="1">
    <source>
        <dbReference type="SAM" id="Phobius"/>
    </source>
</evidence>
<proteinExistence type="predicted"/>
<sequence>MCTINKMKISNQLGYTLLEGILHLAVFMLFAQVLVATMWWLTNTEASVTDSTEIEWALFIQYVDSYLTEVDSIEIENLTNLTIRNDKTTYKVGLYKNLVRKQKNGDGHEQMLVNVESLFVTMEDNLLQIKVNFLNGIEKEHAFYVTFSTE</sequence>
<protein>
    <submittedName>
        <fullName evidence="2">ComGF family competence protein</fullName>
    </submittedName>
</protein>
<comment type="caution">
    <text evidence="2">The sequence shown here is derived from an EMBL/GenBank/DDBJ whole genome shotgun (WGS) entry which is preliminary data.</text>
</comment>
<feature type="transmembrane region" description="Helical" evidence="1">
    <location>
        <begin position="21"/>
        <end position="41"/>
    </location>
</feature>
<keyword evidence="1" id="KW-1133">Transmembrane helix</keyword>
<dbReference type="InterPro" id="IPR016977">
    <property type="entry name" value="ComGF"/>
</dbReference>
<keyword evidence="1" id="KW-0472">Membrane</keyword>
<dbReference type="EMBL" id="JAMKBI010000013">
    <property type="protein sequence ID" value="MCZ8534819.1"/>
    <property type="molecule type" value="Genomic_DNA"/>
</dbReference>
<keyword evidence="3" id="KW-1185">Reference proteome</keyword>
<dbReference type="NCBIfam" id="NF041002">
    <property type="entry name" value="pilin_ComGF"/>
    <property type="match status" value="1"/>
</dbReference>
<dbReference type="RefSeq" id="WP_269922907.1">
    <property type="nucleotide sequence ID" value="NZ_JAMKBI010000013.1"/>
</dbReference>
<dbReference type="Proteomes" id="UP001152172">
    <property type="component" value="Unassembled WGS sequence"/>
</dbReference>
<organism evidence="2 3">
    <name type="scientific">Psychrobacillus psychrodurans</name>
    <dbReference type="NCBI Taxonomy" id="126157"/>
    <lineage>
        <taxon>Bacteria</taxon>
        <taxon>Bacillati</taxon>
        <taxon>Bacillota</taxon>
        <taxon>Bacilli</taxon>
        <taxon>Bacillales</taxon>
        <taxon>Bacillaceae</taxon>
        <taxon>Psychrobacillus</taxon>
    </lineage>
</organism>
<gene>
    <name evidence="2" type="ORF">M9R61_16055</name>
</gene>
<dbReference type="Pfam" id="PF15980">
    <property type="entry name" value="ComGF"/>
    <property type="match status" value="1"/>
</dbReference>